<organism evidence="3 4">
    <name type="scientific">Durusdinium trenchii</name>
    <dbReference type="NCBI Taxonomy" id="1381693"/>
    <lineage>
        <taxon>Eukaryota</taxon>
        <taxon>Sar</taxon>
        <taxon>Alveolata</taxon>
        <taxon>Dinophyceae</taxon>
        <taxon>Suessiales</taxon>
        <taxon>Symbiodiniaceae</taxon>
        <taxon>Durusdinium</taxon>
    </lineage>
</organism>
<dbReference type="Proteomes" id="UP001642464">
    <property type="component" value="Unassembled WGS sequence"/>
</dbReference>
<dbReference type="EMBL" id="CAXAMM010013359">
    <property type="protein sequence ID" value="CAK9031206.1"/>
    <property type="molecule type" value="Genomic_DNA"/>
</dbReference>
<evidence type="ECO:0000256" key="1">
    <source>
        <dbReference type="SAM" id="Coils"/>
    </source>
</evidence>
<protein>
    <submittedName>
        <fullName evidence="3">Uncharacterized protein</fullName>
    </submittedName>
</protein>
<evidence type="ECO:0000313" key="3">
    <source>
        <dbReference type="EMBL" id="CAK9031206.1"/>
    </source>
</evidence>
<gene>
    <name evidence="3" type="ORF">SCF082_LOCUS19547</name>
</gene>
<feature type="coiled-coil region" evidence="1">
    <location>
        <begin position="224"/>
        <end position="346"/>
    </location>
</feature>
<feature type="compositionally biased region" description="Polar residues" evidence="2">
    <location>
        <begin position="465"/>
        <end position="476"/>
    </location>
</feature>
<sequence>MESTNSHAEWEKKLSSLDLQEREVHQKQLRLIRDHTSALARDLAALKTELSNHKVTLETLQSTNSFDKSLMEMNQKKHQQYVDQQLLEMSQLTKLVTTDEKLHSVKEQMEHSWRETLQKAQHSMEEKFSRRLDRLEQQLSDLSGSSQDQHSELRRHVEGMKVDHQESHKSLADRLGHLQGLHQQLHENHGALQKNLRELHNSHADATKRHEDLHVAQQVAKESHQALEERVQKLHNSNADTMKRHEDLHGAQQAAKESHQALEERLQKLHASHSDTASSHEELGRTLAQHHAAFTSDLTKLQENMNELREHHGQTRAQGRRWEAHQASIEERLDSVEGTITELSEKNAREMEAIQSRMSDMDLQHQAILQDKEPFRLVAERTEYLERLLGAPFRKKRGEEDLVEDCKRVSYSVYDQLSDQDERLTGLECRMHDEHSRLWSAMDSHTHDLSSQTLRKATGSPDASPASQRSQRVQSLPAMQTVPVVSLPGPMPRGPTAVPLAAAAPPPAAPVLAKPMAVPAGPARFENWSPTRSGQGPVPGGFAKASSRTATTSLASVATVTTVASAASSSRTLPPAGYPWPEEVERISCGRTRYMGTPTSAEVVRSPSQ</sequence>
<evidence type="ECO:0000256" key="2">
    <source>
        <dbReference type="SAM" id="MobiDB-lite"/>
    </source>
</evidence>
<keyword evidence="1" id="KW-0175">Coiled coil</keyword>
<evidence type="ECO:0000313" key="4">
    <source>
        <dbReference type="Proteomes" id="UP001642464"/>
    </source>
</evidence>
<name>A0ABP0KX87_9DINO</name>
<proteinExistence type="predicted"/>
<reference evidence="3 4" key="1">
    <citation type="submission" date="2024-02" db="EMBL/GenBank/DDBJ databases">
        <authorList>
            <person name="Chen Y."/>
            <person name="Shah S."/>
            <person name="Dougan E. K."/>
            <person name="Thang M."/>
            <person name="Chan C."/>
        </authorList>
    </citation>
    <scope>NUCLEOTIDE SEQUENCE [LARGE SCALE GENOMIC DNA]</scope>
</reference>
<feature type="region of interest" description="Disordered" evidence="2">
    <location>
        <begin position="443"/>
        <end position="476"/>
    </location>
</feature>
<accession>A0ABP0KX87</accession>
<keyword evidence="4" id="KW-1185">Reference proteome</keyword>
<comment type="caution">
    <text evidence="3">The sequence shown here is derived from an EMBL/GenBank/DDBJ whole genome shotgun (WGS) entry which is preliminary data.</text>
</comment>